<name>A0A8J5SY73_ZIZPA</name>
<proteinExistence type="predicted"/>
<evidence type="ECO:0000256" key="1">
    <source>
        <dbReference type="SAM" id="MobiDB-lite"/>
    </source>
</evidence>
<dbReference type="Proteomes" id="UP000729402">
    <property type="component" value="Unassembled WGS sequence"/>
</dbReference>
<dbReference type="EMBL" id="JAAALK010000086">
    <property type="protein sequence ID" value="KAG8083096.1"/>
    <property type="molecule type" value="Genomic_DNA"/>
</dbReference>
<comment type="caution">
    <text evidence="2">The sequence shown here is derived from an EMBL/GenBank/DDBJ whole genome shotgun (WGS) entry which is preliminary data.</text>
</comment>
<gene>
    <name evidence="2" type="ORF">GUJ93_ZPchr0014g47061</name>
</gene>
<reference evidence="2" key="1">
    <citation type="journal article" date="2021" name="bioRxiv">
        <title>Whole Genome Assembly and Annotation of Northern Wild Rice, Zizania palustris L., Supports a Whole Genome Duplication in the Zizania Genus.</title>
        <authorList>
            <person name="Haas M."/>
            <person name="Kono T."/>
            <person name="Macchietto M."/>
            <person name="Millas R."/>
            <person name="McGilp L."/>
            <person name="Shao M."/>
            <person name="Duquette J."/>
            <person name="Hirsch C.N."/>
            <person name="Kimball J."/>
        </authorList>
    </citation>
    <scope>NUCLEOTIDE SEQUENCE</scope>
    <source>
        <tissue evidence="2">Fresh leaf tissue</tissue>
    </source>
</reference>
<feature type="compositionally biased region" description="Polar residues" evidence="1">
    <location>
        <begin position="70"/>
        <end position="83"/>
    </location>
</feature>
<protein>
    <submittedName>
        <fullName evidence="2">Uncharacterized protein</fullName>
    </submittedName>
</protein>
<accession>A0A8J5SY73</accession>
<evidence type="ECO:0000313" key="3">
    <source>
        <dbReference type="Proteomes" id="UP000729402"/>
    </source>
</evidence>
<evidence type="ECO:0000313" key="2">
    <source>
        <dbReference type="EMBL" id="KAG8083096.1"/>
    </source>
</evidence>
<reference evidence="2" key="2">
    <citation type="submission" date="2021-02" db="EMBL/GenBank/DDBJ databases">
        <authorList>
            <person name="Kimball J.A."/>
            <person name="Haas M.W."/>
            <person name="Macchietto M."/>
            <person name="Kono T."/>
            <person name="Duquette J."/>
            <person name="Shao M."/>
        </authorList>
    </citation>
    <scope>NUCLEOTIDE SEQUENCE</scope>
    <source>
        <tissue evidence="2">Fresh leaf tissue</tissue>
    </source>
</reference>
<feature type="region of interest" description="Disordered" evidence="1">
    <location>
        <begin position="62"/>
        <end position="83"/>
    </location>
</feature>
<keyword evidence="3" id="KW-1185">Reference proteome</keyword>
<sequence length="120" mass="12966">MILDASRARAEEEKAFLSILLEQSRLRAEGGPSPSRCTPTTTTTTLHPKTVKVCLQVRAELAGRGRSRHSTPSPRTTGVTVSQTHSIRAATVKACMLKDTTLPDSGVIQATTRLDADEYC</sequence>
<organism evidence="2 3">
    <name type="scientific">Zizania palustris</name>
    <name type="common">Northern wild rice</name>
    <dbReference type="NCBI Taxonomy" id="103762"/>
    <lineage>
        <taxon>Eukaryota</taxon>
        <taxon>Viridiplantae</taxon>
        <taxon>Streptophyta</taxon>
        <taxon>Embryophyta</taxon>
        <taxon>Tracheophyta</taxon>
        <taxon>Spermatophyta</taxon>
        <taxon>Magnoliopsida</taxon>
        <taxon>Liliopsida</taxon>
        <taxon>Poales</taxon>
        <taxon>Poaceae</taxon>
        <taxon>BOP clade</taxon>
        <taxon>Oryzoideae</taxon>
        <taxon>Oryzeae</taxon>
        <taxon>Zizaniinae</taxon>
        <taxon>Zizania</taxon>
    </lineage>
</organism>
<dbReference type="AlphaFoldDB" id="A0A8J5SY73"/>